<keyword evidence="7" id="KW-1185">Reference proteome</keyword>
<organism evidence="6 7">
    <name type="scientific">Ectocarpus siliculosus</name>
    <name type="common">Brown alga</name>
    <name type="synonym">Conferva siliculosa</name>
    <dbReference type="NCBI Taxonomy" id="2880"/>
    <lineage>
        <taxon>Eukaryota</taxon>
        <taxon>Sar</taxon>
        <taxon>Stramenopiles</taxon>
        <taxon>Ochrophyta</taxon>
        <taxon>PX clade</taxon>
        <taxon>Phaeophyceae</taxon>
        <taxon>Ectocarpales</taxon>
        <taxon>Ectocarpaceae</taxon>
        <taxon>Ectocarpus</taxon>
    </lineage>
</organism>
<name>D7G664_ECTSI</name>
<dbReference type="SUPFAM" id="SSF48371">
    <property type="entry name" value="ARM repeat"/>
    <property type="match status" value="2"/>
</dbReference>
<reference evidence="6 7" key="1">
    <citation type="journal article" date="2010" name="Nature">
        <title>The Ectocarpus genome and the independent evolution of multicellularity in brown algae.</title>
        <authorList>
            <person name="Cock J.M."/>
            <person name="Sterck L."/>
            <person name="Rouze P."/>
            <person name="Scornet D."/>
            <person name="Allen A.E."/>
            <person name="Amoutzias G."/>
            <person name="Anthouard V."/>
            <person name="Artiguenave F."/>
            <person name="Aury J.M."/>
            <person name="Badger J.H."/>
            <person name="Beszteri B."/>
            <person name="Billiau K."/>
            <person name="Bonnet E."/>
            <person name="Bothwell J.H."/>
            <person name="Bowler C."/>
            <person name="Boyen C."/>
            <person name="Brownlee C."/>
            <person name="Carrano C.J."/>
            <person name="Charrier B."/>
            <person name="Cho G.Y."/>
            <person name="Coelho S.M."/>
            <person name="Collen J."/>
            <person name="Corre E."/>
            <person name="Da Silva C."/>
            <person name="Delage L."/>
            <person name="Delaroque N."/>
            <person name="Dittami S.M."/>
            <person name="Doulbeau S."/>
            <person name="Elias M."/>
            <person name="Farnham G."/>
            <person name="Gachon C.M."/>
            <person name="Gschloessl B."/>
            <person name="Heesch S."/>
            <person name="Jabbari K."/>
            <person name="Jubin C."/>
            <person name="Kawai H."/>
            <person name="Kimura K."/>
            <person name="Kloareg B."/>
            <person name="Kupper F.C."/>
            <person name="Lang D."/>
            <person name="Le Bail A."/>
            <person name="Leblanc C."/>
            <person name="Lerouge P."/>
            <person name="Lohr M."/>
            <person name="Lopez P.J."/>
            <person name="Martens C."/>
            <person name="Maumus F."/>
            <person name="Michel G."/>
            <person name="Miranda-Saavedra D."/>
            <person name="Morales J."/>
            <person name="Moreau H."/>
            <person name="Motomura T."/>
            <person name="Nagasato C."/>
            <person name="Napoli C.A."/>
            <person name="Nelson D.R."/>
            <person name="Nyvall-Collen P."/>
            <person name="Peters A.F."/>
            <person name="Pommier C."/>
            <person name="Potin P."/>
            <person name="Poulain J."/>
            <person name="Quesneville H."/>
            <person name="Read B."/>
            <person name="Rensing S.A."/>
            <person name="Ritter A."/>
            <person name="Rousvoal S."/>
            <person name="Samanta M."/>
            <person name="Samson G."/>
            <person name="Schroeder D.C."/>
            <person name="Segurens B."/>
            <person name="Strittmatter M."/>
            <person name="Tonon T."/>
            <person name="Tregear J.W."/>
            <person name="Valentin K."/>
            <person name="von Dassow P."/>
            <person name="Yamagishi T."/>
            <person name="Van de Peer Y."/>
            <person name="Wincker P."/>
        </authorList>
    </citation>
    <scope>NUCLEOTIDE SEQUENCE [LARGE SCALE GENOMIC DNA]</scope>
    <source>
        <strain evidence="7">Ec32 / CCAP1310/4</strain>
    </source>
</reference>
<keyword evidence="2 6" id="KW-0396">Initiation factor</keyword>
<dbReference type="PANTHER" id="PTHR23253:SF9">
    <property type="entry name" value="EUKARYOTIC TRANSLATION INITIATION FACTOR 4 GAMMA 2"/>
    <property type="match status" value="1"/>
</dbReference>
<dbReference type="InParanoid" id="D7G664"/>
<dbReference type="InterPro" id="IPR003891">
    <property type="entry name" value="Initiation_fac_eIF4g_MI"/>
</dbReference>
<dbReference type="Proteomes" id="UP000002630">
    <property type="component" value="Unassembled WGS sequence"/>
</dbReference>
<dbReference type="Pfam" id="PF02854">
    <property type="entry name" value="MIF4G"/>
    <property type="match status" value="1"/>
</dbReference>
<dbReference type="Gene3D" id="1.25.40.180">
    <property type="match status" value="2"/>
</dbReference>
<dbReference type="GO" id="GO:0003723">
    <property type="term" value="F:RNA binding"/>
    <property type="evidence" value="ECO:0007669"/>
    <property type="project" value="InterPro"/>
</dbReference>
<evidence type="ECO:0000256" key="2">
    <source>
        <dbReference type="ARBA" id="ARBA00022540"/>
    </source>
</evidence>
<dbReference type="Pfam" id="PF02847">
    <property type="entry name" value="MA3"/>
    <property type="match status" value="1"/>
</dbReference>
<sequence length="610" mass="68539">MSKQAAEALKAELHEKRYITKRRMLGNIQFIGELYKKSMLKENVMKTCVEQLLNAKKEVATDRTLKALKFKNMDVDEDNLEALGKLIRTIGSTLDTSKNTLYMKEIFRLMDKIANNKSINSRMRFMIRDLEELRKHNWVPRRKQDKAKTLDDIRKEAEAEARGGGPPGPKREGLLPSRLASQALCCLCFRCVPPLISHHHPLLRPFFVFTLVRLWGLRVIETGGGAPRAAEAPMTLGAGRGDRKTLEQREGRSREGAAAAARLTEGRLRPTTPGLKVEEPSEKLVNKINGFVNEFVSEKDKDEALLSFDELPAGPIPETVSKIIIEKVLEGKPAERPARLDLLRLLASKQKLPQDALERTLDPMIEFITDIAVDSPNADNQKFSLPELFPQKADAVKYLEAEQLWAVHPGLWVTSILEPKLAQRQDGPSFLSWLQGTAPADVRKQAVFADQLAKSMLTADGGTAPSATTLQALEWVCKESSNSQSACLWGVYRFFMDAPKNVNQVPSQQTEDALARTFDKLLEKHIADKAALQAWYKQFQTKKEDSSATGVARRPHPVMEAFFKKSLLFRHKMGFGGGGERREDRLGRGLTSISNARSWFFVLQSEKTPR</sequence>
<evidence type="ECO:0000256" key="1">
    <source>
        <dbReference type="ARBA" id="ARBA00005775"/>
    </source>
</evidence>
<evidence type="ECO:0000313" key="6">
    <source>
        <dbReference type="EMBL" id="CBJ33927.1"/>
    </source>
</evidence>
<dbReference type="InterPro" id="IPR003890">
    <property type="entry name" value="MIF4G-like_typ-3"/>
</dbReference>
<evidence type="ECO:0000256" key="3">
    <source>
        <dbReference type="ARBA" id="ARBA00022917"/>
    </source>
</evidence>
<dbReference type="InterPro" id="IPR016024">
    <property type="entry name" value="ARM-type_fold"/>
</dbReference>
<protein>
    <submittedName>
        <fullName evidence="6">Eukaryotic initiation factor 4G</fullName>
    </submittedName>
</protein>
<accession>D7G664</accession>
<gene>
    <name evidence="6" type="primary">EIF4G2</name>
    <name evidence="6" type="ORF">Esi_0711_0004</name>
</gene>
<dbReference type="OrthoDB" id="514777at2759"/>
<dbReference type="GO" id="GO:0003743">
    <property type="term" value="F:translation initiation factor activity"/>
    <property type="evidence" value="ECO:0007669"/>
    <property type="project" value="UniProtKB-KW"/>
</dbReference>
<dbReference type="AlphaFoldDB" id="D7G664"/>
<feature type="compositionally biased region" description="Basic and acidic residues" evidence="4">
    <location>
        <begin position="240"/>
        <end position="255"/>
    </location>
</feature>
<dbReference type="PANTHER" id="PTHR23253">
    <property type="entry name" value="EUKARYOTIC TRANSLATION INITIATION FACTOR 4 GAMMA"/>
    <property type="match status" value="1"/>
</dbReference>
<comment type="similarity">
    <text evidence="1">Belongs to the eukaryotic initiation factor 4G family.</text>
</comment>
<proteinExistence type="inferred from homology"/>
<dbReference type="PROSITE" id="PS51366">
    <property type="entry name" value="MI"/>
    <property type="match status" value="1"/>
</dbReference>
<keyword evidence="3" id="KW-0648">Protein biosynthesis</keyword>
<evidence type="ECO:0000313" key="7">
    <source>
        <dbReference type="Proteomes" id="UP000002630"/>
    </source>
</evidence>
<dbReference type="EMBL" id="FN649760">
    <property type="protein sequence ID" value="CBJ33927.1"/>
    <property type="molecule type" value="Genomic_DNA"/>
</dbReference>
<dbReference type="eggNOG" id="KOG0401">
    <property type="taxonomic scope" value="Eukaryota"/>
</dbReference>
<feature type="region of interest" description="Disordered" evidence="4">
    <location>
        <begin position="230"/>
        <end position="265"/>
    </location>
</feature>
<evidence type="ECO:0000256" key="4">
    <source>
        <dbReference type="SAM" id="MobiDB-lite"/>
    </source>
</evidence>
<evidence type="ECO:0000259" key="5">
    <source>
        <dbReference type="PROSITE" id="PS51366"/>
    </source>
</evidence>
<feature type="domain" description="MI" evidence="5">
    <location>
        <begin position="283"/>
        <end position="409"/>
    </location>
</feature>
<dbReference type="STRING" id="2880.D7G664"/>